<evidence type="ECO:0000259" key="1">
    <source>
        <dbReference type="PROSITE" id="PS50181"/>
    </source>
</evidence>
<dbReference type="PROSITE" id="PS50181">
    <property type="entry name" value="FBOX"/>
    <property type="match status" value="1"/>
</dbReference>
<name>A0A9P6CWG6_9AGAR</name>
<reference evidence="2" key="1">
    <citation type="submission" date="2020-11" db="EMBL/GenBank/DDBJ databases">
        <authorList>
            <consortium name="DOE Joint Genome Institute"/>
            <person name="Ahrendt S."/>
            <person name="Riley R."/>
            <person name="Andreopoulos W."/>
            <person name="Labutti K."/>
            <person name="Pangilinan J."/>
            <person name="Ruiz-Duenas F.J."/>
            <person name="Barrasa J.M."/>
            <person name="Sanchez-Garcia M."/>
            <person name="Camarero S."/>
            <person name="Miyauchi S."/>
            <person name="Serrano A."/>
            <person name="Linde D."/>
            <person name="Babiker R."/>
            <person name="Drula E."/>
            <person name="Ayuso-Fernandez I."/>
            <person name="Pacheco R."/>
            <person name="Padilla G."/>
            <person name="Ferreira P."/>
            <person name="Barriuso J."/>
            <person name="Kellner H."/>
            <person name="Castanera R."/>
            <person name="Alfaro M."/>
            <person name="Ramirez L."/>
            <person name="Pisabarro A.G."/>
            <person name="Kuo A."/>
            <person name="Tritt A."/>
            <person name="Lipzen A."/>
            <person name="He G."/>
            <person name="Yan M."/>
            <person name="Ng V."/>
            <person name="Cullen D."/>
            <person name="Martin F."/>
            <person name="Rosso M.-N."/>
            <person name="Henrissat B."/>
            <person name="Hibbett D."/>
            <person name="Martinez A.T."/>
            <person name="Grigoriev I.V."/>
        </authorList>
    </citation>
    <scope>NUCLEOTIDE SEQUENCE</scope>
    <source>
        <strain evidence="2">CIRM-BRFM 674</strain>
    </source>
</reference>
<comment type="caution">
    <text evidence="2">The sequence shown here is derived from an EMBL/GenBank/DDBJ whole genome shotgun (WGS) entry which is preliminary data.</text>
</comment>
<gene>
    <name evidence="2" type="ORF">BDN70DRAFT_802580</name>
</gene>
<keyword evidence="3" id="KW-1185">Reference proteome</keyword>
<dbReference type="InterPro" id="IPR036047">
    <property type="entry name" value="F-box-like_dom_sf"/>
</dbReference>
<dbReference type="OrthoDB" id="2532648at2759"/>
<proteinExistence type="predicted"/>
<accession>A0A9P6CWG6</accession>
<dbReference type="InterPro" id="IPR001810">
    <property type="entry name" value="F-box_dom"/>
</dbReference>
<feature type="domain" description="F-box" evidence="1">
    <location>
        <begin position="1"/>
        <end position="48"/>
    </location>
</feature>
<dbReference type="SUPFAM" id="SSF81383">
    <property type="entry name" value="F-box domain"/>
    <property type="match status" value="1"/>
</dbReference>
<organism evidence="2 3">
    <name type="scientific">Pholiota conissans</name>
    <dbReference type="NCBI Taxonomy" id="109636"/>
    <lineage>
        <taxon>Eukaryota</taxon>
        <taxon>Fungi</taxon>
        <taxon>Dikarya</taxon>
        <taxon>Basidiomycota</taxon>
        <taxon>Agaricomycotina</taxon>
        <taxon>Agaricomycetes</taxon>
        <taxon>Agaricomycetidae</taxon>
        <taxon>Agaricales</taxon>
        <taxon>Agaricineae</taxon>
        <taxon>Strophariaceae</taxon>
        <taxon>Pholiota</taxon>
    </lineage>
</organism>
<sequence length="371" mass="43044">MLFQDLPVELIADILGELDLENLVKMCYLSKRFYMVASDSSLNPWRKPIARNLNAFAYEKVLKHLSVRSVVPRHNWIEILTSARPSYILYEATLPNMKSSEWEECFSRRFLPSWKKWKKESSWKEAYLKMLHRVWHRTMTSCKADESWTKYVILNRNGAVNEMEASTRNFNPSAVFDEYKLQSNLSHLETRIRLVLQLSDVRILTFGTLSRSFSSHILNPNAHIFFNPPGIVPYDQDNNPLRRITSAQRPYNLVDDHRGFSTLHTTSPALHPSKLYTRLQYPQPSPTHYNYPFFTPDENGTRWIGSEEFHEDGLHWVGSLMIIAQLLGPSRDPQNAGGHQYASFDWGDLLAISPWMEDFITKKIDGPGLGH</sequence>
<dbReference type="EMBL" id="MU155173">
    <property type="protein sequence ID" value="KAF9481837.1"/>
    <property type="molecule type" value="Genomic_DNA"/>
</dbReference>
<dbReference type="AlphaFoldDB" id="A0A9P6CWG6"/>
<dbReference type="Proteomes" id="UP000807469">
    <property type="component" value="Unassembled WGS sequence"/>
</dbReference>
<evidence type="ECO:0000313" key="3">
    <source>
        <dbReference type="Proteomes" id="UP000807469"/>
    </source>
</evidence>
<dbReference type="Pfam" id="PF12937">
    <property type="entry name" value="F-box-like"/>
    <property type="match status" value="1"/>
</dbReference>
<evidence type="ECO:0000313" key="2">
    <source>
        <dbReference type="EMBL" id="KAF9481837.1"/>
    </source>
</evidence>
<dbReference type="Gene3D" id="1.20.1280.50">
    <property type="match status" value="1"/>
</dbReference>
<protein>
    <recommendedName>
        <fullName evidence="1">F-box domain-containing protein</fullName>
    </recommendedName>
</protein>